<keyword evidence="3" id="KW-1185">Reference proteome</keyword>
<feature type="compositionally biased region" description="Polar residues" evidence="1">
    <location>
        <begin position="312"/>
        <end position="363"/>
    </location>
</feature>
<comment type="caution">
    <text evidence="2">The sequence shown here is derived from an EMBL/GenBank/DDBJ whole genome shotgun (WGS) entry which is preliminary data.</text>
</comment>
<dbReference type="AlphaFoldDB" id="A0A507QU05"/>
<evidence type="ECO:0000256" key="1">
    <source>
        <dbReference type="SAM" id="MobiDB-lite"/>
    </source>
</evidence>
<feature type="region of interest" description="Disordered" evidence="1">
    <location>
        <begin position="312"/>
        <end position="364"/>
    </location>
</feature>
<protein>
    <submittedName>
        <fullName evidence="2">Uncharacterized protein</fullName>
    </submittedName>
</protein>
<evidence type="ECO:0000313" key="3">
    <source>
        <dbReference type="Proteomes" id="UP000319663"/>
    </source>
</evidence>
<accession>A0A507QU05</accession>
<name>A0A507QU05_MONPU</name>
<organism evidence="2 3">
    <name type="scientific">Monascus purpureus</name>
    <name type="common">Red mold</name>
    <name type="synonym">Monascus anka</name>
    <dbReference type="NCBI Taxonomy" id="5098"/>
    <lineage>
        <taxon>Eukaryota</taxon>
        <taxon>Fungi</taxon>
        <taxon>Dikarya</taxon>
        <taxon>Ascomycota</taxon>
        <taxon>Pezizomycotina</taxon>
        <taxon>Eurotiomycetes</taxon>
        <taxon>Eurotiomycetidae</taxon>
        <taxon>Eurotiales</taxon>
        <taxon>Aspergillaceae</taxon>
        <taxon>Monascus</taxon>
    </lineage>
</organism>
<dbReference type="Proteomes" id="UP000319663">
    <property type="component" value="Unassembled WGS sequence"/>
</dbReference>
<evidence type="ECO:0000313" key="2">
    <source>
        <dbReference type="EMBL" id="TQB72644.1"/>
    </source>
</evidence>
<dbReference type="EMBL" id="VIFY01000060">
    <property type="protein sequence ID" value="TQB72644.1"/>
    <property type="molecule type" value="Genomic_DNA"/>
</dbReference>
<sequence>MSSNTIPPNFGSFTPELIVPGGKSLHPVTPWNYEARSQSTEKSLLIFRRQPEEYKLINHPGLPISNDSWILAMTRMHNQPPKGAVPLPLVLAKVTKLVTEDPSYHGFRYWTSWMTPDLDWLYVILENPAPKEKRTVHTRKDSHGSSVSDNREKWEEKSASASANNTSHAEEMTGTSQAPNNLEEPFRSALEAVKNASTHQVPTVFPHSESNQKGRQAFAASEWDTFIKNRRSWLNKRNEQIAGEVASHNNKITGPYAYLYPLPSESTCSESSKTSDYDEGNHILATTKYTREQYTALASKFKWLKSDTIGNTDNITGSKESHTKTTNNTASKETNNSRTPSYEWTQQQNESYTAPRSTSSSCVTDIHDQPKLTATKDMSASKASHDNCDNNDSACAMHRSPLDVQFYVVRDEDISELYLNDSTSDRTETGKFWHLVA</sequence>
<feature type="compositionally biased region" description="Basic and acidic residues" evidence="1">
    <location>
        <begin position="132"/>
        <end position="158"/>
    </location>
</feature>
<reference evidence="2 3" key="1">
    <citation type="submission" date="2019-06" db="EMBL/GenBank/DDBJ databases">
        <title>Wine fermentation using esterase from Monascus purpureus.</title>
        <authorList>
            <person name="Geng C."/>
            <person name="Zhang Y."/>
        </authorList>
    </citation>
    <scope>NUCLEOTIDE SEQUENCE [LARGE SCALE GENOMIC DNA]</scope>
    <source>
        <strain evidence="2">HQ1</strain>
    </source>
</reference>
<proteinExistence type="predicted"/>
<gene>
    <name evidence="2" type="ORF">MPDQ_006687</name>
</gene>
<feature type="region of interest" description="Disordered" evidence="1">
    <location>
        <begin position="132"/>
        <end position="181"/>
    </location>
</feature>